<gene>
    <name evidence="4" type="ORF">QTP70_033623</name>
</gene>
<dbReference type="Pfam" id="PF00085">
    <property type="entry name" value="Thioredoxin"/>
    <property type="match status" value="1"/>
</dbReference>
<dbReference type="Proteomes" id="UP001274896">
    <property type="component" value="Unassembled WGS sequence"/>
</dbReference>
<dbReference type="Gene3D" id="3.40.30.10">
    <property type="entry name" value="Glutaredoxin"/>
    <property type="match status" value="3"/>
</dbReference>
<evidence type="ECO:0000256" key="1">
    <source>
        <dbReference type="SAM" id="Coils"/>
    </source>
</evidence>
<dbReference type="InterPro" id="IPR013766">
    <property type="entry name" value="Thioredoxin_domain"/>
</dbReference>
<evidence type="ECO:0000259" key="3">
    <source>
        <dbReference type="PROSITE" id="PS51352"/>
    </source>
</evidence>
<feature type="domain" description="Thioredoxin" evidence="3">
    <location>
        <begin position="51"/>
        <end position="169"/>
    </location>
</feature>
<feature type="coiled-coil region" evidence="1">
    <location>
        <begin position="654"/>
        <end position="737"/>
    </location>
</feature>
<comment type="caution">
    <text evidence="4">The sequence shown here is derived from an EMBL/GenBank/DDBJ whole genome shotgun (WGS) entry which is preliminary data.</text>
</comment>
<dbReference type="InterPro" id="IPR052792">
    <property type="entry name" value="Thioredoxin_dom-contain_11"/>
</dbReference>
<dbReference type="InterPro" id="IPR058777">
    <property type="entry name" value="TXNDC11_thioredoxin"/>
</dbReference>
<name>A0AAE0UM02_9TELE</name>
<accession>A0AAE0UM02</accession>
<dbReference type="PANTHER" id="PTHR46497">
    <property type="entry name" value="THIOREDOXIN DOMAIN-CONTAINING PROTEIN 11"/>
    <property type="match status" value="1"/>
</dbReference>
<proteinExistence type="predicted"/>
<dbReference type="Pfam" id="PF26234">
    <property type="entry name" value="TXNDC11_2nd"/>
    <property type="match status" value="1"/>
</dbReference>
<dbReference type="PANTHER" id="PTHR46497:SF1">
    <property type="entry name" value="THIOREDOXIN DOMAIN-CONTAINING PROTEIN 11"/>
    <property type="match status" value="1"/>
</dbReference>
<dbReference type="CDD" id="cd02981">
    <property type="entry name" value="PDI_b_family"/>
    <property type="match status" value="1"/>
</dbReference>
<dbReference type="InterPro" id="IPR036249">
    <property type="entry name" value="Thioredoxin-like_sf"/>
</dbReference>
<dbReference type="SUPFAM" id="SSF52833">
    <property type="entry name" value="Thioredoxin-like"/>
    <property type="match status" value="2"/>
</dbReference>
<dbReference type="PROSITE" id="PS51352">
    <property type="entry name" value="THIOREDOXIN_2"/>
    <property type="match status" value="1"/>
</dbReference>
<dbReference type="EMBL" id="JAUCMX010000025">
    <property type="protein sequence ID" value="KAK3511230.1"/>
    <property type="molecule type" value="Genomic_DNA"/>
</dbReference>
<evidence type="ECO:0000313" key="5">
    <source>
        <dbReference type="Proteomes" id="UP001274896"/>
    </source>
</evidence>
<reference evidence="4" key="1">
    <citation type="submission" date="2023-06" db="EMBL/GenBank/DDBJ databases">
        <title>Male Hemibagrus guttatus genome.</title>
        <authorList>
            <person name="Bian C."/>
        </authorList>
    </citation>
    <scope>NUCLEOTIDE SEQUENCE</scope>
    <source>
        <strain evidence="4">Male_cb2023</strain>
        <tissue evidence="4">Muscle</tissue>
    </source>
</reference>
<feature type="region of interest" description="Disordered" evidence="2">
    <location>
        <begin position="753"/>
        <end position="785"/>
    </location>
</feature>
<protein>
    <recommendedName>
        <fullName evidence="3">Thioredoxin domain-containing protein</fullName>
    </recommendedName>
</protein>
<evidence type="ECO:0000256" key="2">
    <source>
        <dbReference type="SAM" id="MobiDB-lite"/>
    </source>
</evidence>
<dbReference type="AlphaFoldDB" id="A0AAE0UM02"/>
<sequence length="785" mass="88752">MKGAELVRVVRDQMARRPGMLCAALLLTCALILALTLTCSRAKSVVALARPPVRFLSPSVPVVDLFLGQQDQVEKLMEVSDVNVLFYYAPWCAHSIAAREHIQQVALHLANQVQFVAVNCWWYQGKCRKQHVFYQYPVLHVYYRRFGPIHYKGPLLAEYVESFIRRVSAPLTYLPSRSALHNFLSHHEQGVVGFFDFNSSPQPPGYLTFLLSALHVLRKDPQGVVRFGVVTNQEVAAGMWVTAGQSVYLHRRFNISLVFPRSERNFTPENICNWVFENKESIITWIQLIGEKSHALEAELRKGPALLVFLPQTPLSTSQELSEVVDVALRYHSCLSDSVSSSVWSPSGSVLSEPRFCKSLHRSANANTAAKVCEVCVRSERDLEVALESFLLTTPPTASSVCSNTQRSYSTLHHYTACCRTLTHRLHPLQEGGVTGLHCRTNKTLRFYALDSRLAGTMAQRLGAMGNHSTHTHTFTTIVNLRDDTHYVLQDTGREALERFIMNFSAPYSPLHRHLVGVSEAPPIQSLIQEVTTQSFKSIVMDTERDVMLFYYTGWCGFCTVLNHVLLRLARLFQGNSAFTVARVNVGHNDLPWEFMVDRLPTFLFFPRHRKHMSVKFPENTRITLPNLVRFILNHTSPSPQGQAGPKALLKVEFRNLQGEVLSLQRARERLSQQLAALWRENRRLELHTQELQSHNAELQEQSMRLETLYQEKSRQLTEAVKKLQELADASEDLLNENSLLKVLLAVLREKGSGGGAGGWGRDEDRWDAMPGLGEETEAGKQDVS</sequence>
<keyword evidence="5" id="KW-1185">Reference proteome</keyword>
<organism evidence="4 5">
    <name type="scientific">Hemibagrus guttatus</name>
    <dbReference type="NCBI Taxonomy" id="175788"/>
    <lineage>
        <taxon>Eukaryota</taxon>
        <taxon>Metazoa</taxon>
        <taxon>Chordata</taxon>
        <taxon>Craniata</taxon>
        <taxon>Vertebrata</taxon>
        <taxon>Euteleostomi</taxon>
        <taxon>Actinopterygii</taxon>
        <taxon>Neopterygii</taxon>
        <taxon>Teleostei</taxon>
        <taxon>Ostariophysi</taxon>
        <taxon>Siluriformes</taxon>
        <taxon>Bagridae</taxon>
        <taxon>Hemibagrus</taxon>
    </lineage>
</organism>
<evidence type="ECO:0000313" key="4">
    <source>
        <dbReference type="EMBL" id="KAK3511230.1"/>
    </source>
</evidence>
<keyword evidence="1" id="KW-0175">Coiled coil</keyword>